<reference evidence="2 3" key="2">
    <citation type="journal article" date="2012" name="Proc. Natl. Acad. Sci. U.S.A.">
        <title>Gain and loss of multiple functionally related, horizontally transferred genes in the reduced genomes of two microsporidian parasites.</title>
        <authorList>
            <person name="Pombert J.-F."/>
            <person name="Selman M."/>
            <person name="Burki F."/>
            <person name="Bardell F.T."/>
            <person name="Farinelli L."/>
            <person name="Solter L.F."/>
            <person name="Whitman D.W."/>
            <person name="Weiss L.M."/>
            <person name="Corradi N."/>
            <person name="Keeling P.J."/>
        </authorList>
    </citation>
    <scope>NUCLEOTIDE SEQUENCE [LARGE SCALE GENOMIC DNA]</scope>
    <source>
        <strain evidence="2 3">ATCC 50506</strain>
    </source>
</reference>
<evidence type="ECO:0000313" key="3">
    <source>
        <dbReference type="Proteomes" id="UP000002313"/>
    </source>
</evidence>
<dbReference type="Pfam" id="PF00566">
    <property type="entry name" value="RabGAP-TBC"/>
    <property type="match status" value="1"/>
</dbReference>
<dbReference type="EMBL" id="CP001945">
    <property type="protein sequence ID" value="ADM11441.1"/>
    <property type="molecule type" value="Genomic_DNA"/>
</dbReference>
<feature type="domain" description="Rab-GAP TBC" evidence="1">
    <location>
        <begin position="27"/>
        <end position="259"/>
    </location>
</feature>
<dbReference type="PANTHER" id="PTHR22957">
    <property type="entry name" value="TBC1 DOMAIN FAMILY MEMBER GTPASE-ACTIVATING PROTEIN"/>
    <property type="match status" value="1"/>
</dbReference>
<accession>E0S6V6</accession>
<dbReference type="KEGG" id="ein:Eint_041540"/>
<dbReference type="SMART" id="SM00164">
    <property type="entry name" value="TBC"/>
    <property type="match status" value="1"/>
</dbReference>
<dbReference type="InterPro" id="IPR000195">
    <property type="entry name" value="Rab-GAP-TBC_dom"/>
</dbReference>
<keyword evidence="3" id="KW-1185">Reference proteome</keyword>
<dbReference type="HOGENOM" id="CLU_018687_5_0_1"/>
<dbReference type="InterPro" id="IPR035969">
    <property type="entry name" value="Rab-GAP_TBC_sf"/>
</dbReference>
<protein>
    <recommendedName>
        <fullName evidence="1">Rab-GAP TBC domain-containing protein</fullName>
    </recommendedName>
</protein>
<dbReference type="RefSeq" id="XP_003072801.1">
    <property type="nucleotide sequence ID" value="XM_003072755.1"/>
</dbReference>
<gene>
    <name evidence="2" type="ORF">Eint_041540</name>
</gene>
<dbReference type="Proteomes" id="UP000002313">
    <property type="component" value="Chromosome IV"/>
</dbReference>
<evidence type="ECO:0000313" key="2">
    <source>
        <dbReference type="EMBL" id="ADM11441.1"/>
    </source>
</evidence>
<proteinExistence type="predicted"/>
<dbReference type="VEuPathDB" id="MicrosporidiaDB:Eint_041540"/>
<name>E0S6V6_ENCIT</name>
<dbReference type="GO" id="GO:0005096">
    <property type="term" value="F:GTPase activator activity"/>
    <property type="evidence" value="ECO:0007669"/>
    <property type="project" value="TreeGrafter"/>
</dbReference>
<dbReference type="Gene3D" id="1.10.8.270">
    <property type="entry name" value="putative rabgap domain of human tbc1 domain family member 14 like domains"/>
    <property type="match status" value="1"/>
</dbReference>
<dbReference type="SUPFAM" id="SSF47923">
    <property type="entry name" value="Ypt/Rab-GAP domain of gyp1p"/>
    <property type="match status" value="2"/>
</dbReference>
<reference evidence="2 3" key="1">
    <citation type="journal article" date="2010" name="Nat. Commun.">
        <title>The complete sequence of the smallest known nuclear genome from the microsporidian Encephalitozoon intestinalis.</title>
        <authorList>
            <person name="Corradi N."/>
            <person name="Pombert J.-F."/>
            <person name="Farinelli L."/>
            <person name="Didier E.S."/>
            <person name="Keeling P.J."/>
        </authorList>
    </citation>
    <scope>NUCLEOTIDE SEQUENCE [LARGE SCALE GENOMIC DNA]</scope>
    <source>
        <strain evidence="2 3">ATCC 50506</strain>
    </source>
</reference>
<dbReference type="OrthoDB" id="26371at2759"/>
<sequence>MVSSPDSKVFGENVIDEKLVRKLCFGGVRNKYRGVAWRILFQVVGLKKQFHREEVEVGHAKYAEMVARMGCSCQMGEYFYGGRDLNIDKSSLENLNKTKHHALKLPEKIVHQIDLDIKRIDLRYRTYLGVDISYMYYRVLWLIAYKRPLLGYIQGMADILVPFVFVFSHEDVERAESNAYFCYARLLDETQHNIMDLQTGMIKSLDFVLQMVDPDLHKFLKDIGLEIHMFAFRWFNCFFTREFKIPILLKVLDTIFSSDSINESLLYFGVALLMKFKPVLIENDFSHNILFLQSIYEQTWEEAEIELVLSSAKFYRKVTSKQLLWSRFWG</sequence>
<organism evidence="2 3">
    <name type="scientific">Encephalitozoon intestinalis (strain ATCC 50506)</name>
    <name type="common">Microsporidian parasite</name>
    <name type="synonym">Septata intestinalis</name>
    <dbReference type="NCBI Taxonomy" id="876142"/>
    <lineage>
        <taxon>Eukaryota</taxon>
        <taxon>Fungi</taxon>
        <taxon>Fungi incertae sedis</taxon>
        <taxon>Microsporidia</taxon>
        <taxon>Unikaryonidae</taxon>
        <taxon>Encephalitozoon</taxon>
    </lineage>
</organism>
<dbReference type="PROSITE" id="PS50086">
    <property type="entry name" value="TBC_RABGAP"/>
    <property type="match status" value="1"/>
</dbReference>
<dbReference type="GeneID" id="9699044"/>
<evidence type="ECO:0000259" key="1">
    <source>
        <dbReference type="PROSITE" id="PS50086"/>
    </source>
</evidence>
<dbReference type="Gene3D" id="1.10.472.80">
    <property type="entry name" value="Ypt/Rab-GAP domain of gyp1p, domain 3"/>
    <property type="match status" value="1"/>
</dbReference>
<dbReference type="AlphaFoldDB" id="E0S6V6"/>
<dbReference type="PANTHER" id="PTHR22957:SF26">
    <property type="entry name" value="LD44506P"/>
    <property type="match status" value="1"/>
</dbReference>